<protein>
    <submittedName>
        <fullName evidence="1">Uncharacterized protein</fullName>
    </submittedName>
</protein>
<gene>
    <name evidence="1" type="ORF">HMPREF9249_02425</name>
</gene>
<proteinExistence type="predicted"/>
<comment type="caution">
    <text evidence="1">The sequence shown here is derived from an EMBL/GenBank/DDBJ whole genome shotgun (WGS) entry which is preliminary data.</text>
</comment>
<dbReference type="RefSeq" id="WP_005729917.1">
    <property type="nucleotide sequence ID" value="NZ_JH932275.1"/>
</dbReference>
<accession>K1MDA0</accession>
<dbReference type="OrthoDB" id="2990146at2"/>
<evidence type="ECO:0000313" key="2">
    <source>
        <dbReference type="Proteomes" id="UP000004722"/>
    </source>
</evidence>
<reference evidence="1 2" key="1">
    <citation type="submission" date="2012-07" db="EMBL/GenBank/DDBJ databases">
        <title>The Genome Sequence of Lactobacillus crispatus FB077-07.</title>
        <authorList>
            <consortium name="The Broad Institute Genome Sequencing Platform"/>
            <person name="Earl A."/>
            <person name="Ward D."/>
            <person name="Feldgarden M."/>
            <person name="Gevers D."/>
            <person name="Saerens B."/>
            <person name="Vaneechoutte M."/>
            <person name="Walker B."/>
            <person name="Young S.K."/>
            <person name="Zeng Q."/>
            <person name="Gargeya S."/>
            <person name="Fitzgerald M."/>
            <person name="Haas B."/>
            <person name="Abouelleil A."/>
            <person name="Alvarado L."/>
            <person name="Arachchi H.M."/>
            <person name="Berlin A.M."/>
            <person name="Chapman S.B."/>
            <person name="Goldberg J."/>
            <person name="Griggs A."/>
            <person name="Gujja S."/>
            <person name="Hansen M."/>
            <person name="Howarth C."/>
            <person name="Imamovic A."/>
            <person name="Larimer J."/>
            <person name="McCowen C."/>
            <person name="Montmayeur A."/>
            <person name="Murphy C."/>
            <person name="Neiman D."/>
            <person name="Pearson M."/>
            <person name="Priest M."/>
            <person name="Roberts A."/>
            <person name="Saif S."/>
            <person name="Shea T."/>
            <person name="Sisk P."/>
            <person name="Sykes S."/>
            <person name="Wortman J."/>
            <person name="Nusbaum C."/>
            <person name="Birren B."/>
        </authorList>
    </citation>
    <scope>NUCLEOTIDE SEQUENCE [LARGE SCALE GENOMIC DNA]</scope>
    <source>
        <strain evidence="1 2">FB077-07</strain>
    </source>
</reference>
<dbReference type="HOGENOM" id="CLU_133187_0_0_9"/>
<name>K1MDA0_9LACO</name>
<dbReference type="Proteomes" id="UP000004722">
    <property type="component" value="Unassembled WGS sequence"/>
</dbReference>
<evidence type="ECO:0000313" key="1">
    <source>
        <dbReference type="EMBL" id="EKB62202.1"/>
    </source>
</evidence>
<dbReference type="PATRIC" id="fig|883092.3.peg.2407"/>
<dbReference type="EMBL" id="AGZG01000115">
    <property type="protein sequence ID" value="EKB62202.1"/>
    <property type="molecule type" value="Genomic_DNA"/>
</dbReference>
<dbReference type="AlphaFoldDB" id="K1MDA0"/>
<sequence>MRKELKHDLIAKAGNKQYTAQYSSCGFRHTNGEMTPTICLANIQDEDENIIADHMWFNYTSDFRKLGELRHGEELKFVARAKKYHKGHGFSKQDYKLTNPKGLEILGDHTYIPLPSTKRLMIGYVLIKNNVHLNTPGEDYIGMYNKWARDEYEKMFGELTKN</sequence>
<organism evidence="1 2">
    <name type="scientific">Lactobacillus crispatus FB077-07</name>
    <dbReference type="NCBI Taxonomy" id="883092"/>
    <lineage>
        <taxon>Bacteria</taxon>
        <taxon>Bacillati</taxon>
        <taxon>Bacillota</taxon>
        <taxon>Bacilli</taxon>
        <taxon>Lactobacillales</taxon>
        <taxon>Lactobacillaceae</taxon>
        <taxon>Lactobacillus</taxon>
    </lineage>
</organism>